<feature type="region of interest" description="Disordered" evidence="2">
    <location>
        <begin position="300"/>
        <end position="322"/>
    </location>
</feature>
<name>A0A1I0R0H3_9EURY</name>
<evidence type="ECO:0000313" key="4">
    <source>
        <dbReference type="EMBL" id="SEW32965.1"/>
    </source>
</evidence>
<feature type="transmembrane region" description="Helical" evidence="3">
    <location>
        <begin position="88"/>
        <end position="106"/>
    </location>
</feature>
<evidence type="ECO:0000256" key="2">
    <source>
        <dbReference type="SAM" id="MobiDB-lite"/>
    </source>
</evidence>
<organism evidence="4 5">
    <name type="scientific">Natrinema salifodinae</name>
    <dbReference type="NCBI Taxonomy" id="1202768"/>
    <lineage>
        <taxon>Archaea</taxon>
        <taxon>Methanobacteriati</taxon>
        <taxon>Methanobacteriota</taxon>
        <taxon>Stenosarchaea group</taxon>
        <taxon>Halobacteria</taxon>
        <taxon>Halobacteriales</taxon>
        <taxon>Natrialbaceae</taxon>
        <taxon>Natrinema</taxon>
    </lineage>
</organism>
<feature type="coiled-coil region" evidence="1">
    <location>
        <begin position="239"/>
        <end position="276"/>
    </location>
</feature>
<keyword evidence="1" id="KW-0175">Coiled coil</keyword>
<dbReference type="Proteomes" id="UP000183275">
    <property type="component" value="Unassembled WGS sequence"/>
</dbReference>
<proteinExistence type="predicted"/>
<keyword evidence="3" id="KW-0812">Transmembrane</keyword>
<dbReference type="STRING" id="1202768.SAMN05216285_4178"/>
<evidence type="ECO:0000256" key="3">
    <source>
        <dbReference type="SAM" id="Phobius"/>
    </source>
</evidence>
<evidence type="ECO:0000313" key="5">
    <source>
        <dbReference type="Proteomes" id="UP000183275"/>
    </source>
</evidence>
<keyword evidence="5" id="KW-1185">Reference proteome</keyword>
<keyword evidence="3" id="KW-1133">Transmembrane helix</keyword>
<sequence>MSETTSPGSKFNPFNWPDHLRQRRTKDPDEPSARDVHDPHTWEDPDPSIRERLTPSTAAQWLLLGAGLLLSAGLVLYLYPIFGTTFKNPLALGAFGFLSYSLLVYLKGRQDGIQAYIDMAKSLVYYGDDFDLRLGEEQGEQAGRSLFSPYVDLSYGGFNSRPLKKRDLPYEASKLRSNRSDDAGEEPVVDRLNATTVTKETDNFGTVMFTHASDLEYDEFGLYSDRYTPLPNEMDEDVVDNVNQLIDSLEHSIKTLDQKVDMYQESNEELRNVKESQTAPQLKETLQLLGMLRGMFDQDGRRTTDVEDFENPYDKLEEEMNQ</sequence>
<dbReference type="AlphaFoldDB" id="A0A1I0R0H3"/>
<accession>A0A1I0R0H3</accession>
<feature type="compositionally biased region" description="Acidic residues" evidence="2">
    <location>
        <begin position="306"/>
        <end position="322"/>
    </location>
</feature>
<feature type="region of interest" description="Disordered" evidence="2">
    <location>
        <begin position="1"/>
        <end position="49"/>
    </location>
</feature>
<gene>
    <name evidence="4" type="ORF">SAMN05216285_4178</name>
</gene>
<dbReference type="EMBL" id="FOIS01000007">
    <property type="protein sequence ID" value="SEW32965.1"/>
    <property type="molecule type" value="Genomic_DNA"/>
</dbReference>
<protein>
    <recommendedName>
        <fullName evidence="6">Transmembrane protein</fullName>
    </recommendedName>
</protein>
<dbReference type="RefSeq" id="WP_143067761.1">
    <property type="nucleotide sequence ID" value="NZ_FOIS01000007.1"/>
</dbReference>
<evidence type="ECO:0008006" key="6">
    <source>
        <dbReference type="Google" id="ProtNLM"/>
    </source>
</evidence>
<reference evidence="5" key="1">
    <citation type="submission" date="2016-10" db="EMBL/GenBank/DDBJ databases">
        <authorList>
            <person name="Varghese N."/>
        </authorList>
    </citation>
    <scope>NUCLEOTIDE SEQUENCE [LARGE SCALE GENOMIC DNA]</scope>
    <source>
        <strain evidence="5">CGMCC 1.12284</strain>
    </source>
</reference>
<keyword evidence="3" id="KW-0472">Membrane</keyword>
<feature type="transmembrane region" description="Helical" evidence="3">
    <location>
        <begin position="61"/>
        <end position="82"/>
    </location>
</feature>
<feature type="compositionally biased region" description="Basic and acidic residues" evidence="2">
    <location>
        <begin position="25"/>
        <end position="49"/>
    </location>
</feature>
<evidence type="ECO:0000256" key="1">
    <source>
        <dbReference type="SAM" id="Coils"/>
    </source>
</evidence>